<dbReference type="RefSeq" id="WP_082424031.1">
    <property type="nucleotide sequence ID" value="NZ_CYXV01000002.1"/>
</dbReference>
<dbReference type="InterPro" id="IPR013762">
    <property type="entry name" value="Integrase-like_cat_sf"/>
</dbReference>
<evidence type="ECO:0000256" key="1">
    <source>
        <dbReference type="ARBA" id="ARBA00008857"/>
    </source>
</evidence>
<dbReference type="Pfam" id="PF00589">
    <property type="entry name" value="Phage_integrase"/>
    <property type="match status" value="1"/>
</dbReference>
<evidence type="ECO:0000259" key="4">
    <source>
        <dbReference type="PROSITE" id="PS51898"/>
    </source>
</evidence>
<sequence length="398" mass="47916">MDEKELLKYAVDSGILDIALVQKQVTMQKREKLLNKNPYKIYQGKDENWYSYLPDEVKGRRKIKAKRREAVEQKIIDYWKEREDDPTVEEIFNRWISQKLELEEISRATYDRYLMDFQRYFDGIKDKRIKGIDECELETFIRNSIHNFNMTSKAFSNFRTLIYGIFKYAKRKKYVKFSITYTLKDMDISPKAFKHVVRKAKDQVYMPDEKERMEMYLRNHLDIVNLGLLFMFKTGVRVGELSALKRKDVENYTVAINSTETRYRDDDGFHYEVKDFPKSEAGLRFAILPDKYKWILDEVRKRNPFGEYLFERDGERLKSYNFRERLRYICEHELRMKVKSPHKIRKTYGSILLDGKVKESTILDTMGHTDISCTKDHYYFDRTGIEEKRQELDLIEAL</sequence>
<dbReference type="GO" id="GO:0015074">
    <property type="term" value="P:DNA integration"/>
    <property type="evidence" value="ECO:0007669"/>
    <property type="project" value="InterPro"/>
</dbReference>
<evidence type="ECO:0000256" key="2">
    <source>
        <dbReference type="ARBA" id="ARBA00023125"/>
    </source>
</evidence>
<organism evidence="5 6">
    <name type="scientific">Roseburia faecis</name>
    <dbReference type="NCBI Taxonomy" id="301302"/>
    <lineage>
        <taxon>Bacteria</taxon>
        <taxon>Bacillati</taxon>
        <taxon>Bacillota</taxon>
        <taxon>Clostridia</taxon>
        <taxon>Lachnospirales</taxon>
        <taxon>Lachnospiraceae</taxon>
        <taxon>Roseburia</taxon>
    </lineage>
</organism>
<dbReference type="EMBL" id="CYXV01000002">
    <property type="protein sequence ID" value="CUM76125.1"/>
    <property type="molecule type" value="Genomic_DNA"/>
</dbReference>
<feature type="domain" description="Tyr recombinase" evidence="4">
    <location>
        <begin position="200"/>
        <end position="393"/>
    </location>
</feature>
<reference evidence="5 6" key="1">
    <citation type="submission" date="2015-09" db="EMBL/GenBank/DDBJ databases">
        <authorList>
            <consortium name="Pathogen Informatics"/>
        </authorList>
    </citation>
    <scope>NUCLEOTIDE SEQUENCE [LARGE SCALE GENOMIC DNA]</scope>
    <source>
        <strain evidence="5 6">2789STDY5608863</strain>
    </source>
</reference>
<dbReference type="GO" id="GO:0003677">
    <property type="term" value="F:DNA binding"/>
    <property type="evidence" value="ECO:0007669"/>
    <property type="project" value="UniProtKB-KW"/>
</dbReference>
<evidence type="ECO:0000313" key="5">
    <source>
        <dbReference type="EMBL" id="CUM76125.1"/>
    </source>
</evidence>
<dbReference type="Gene3D" id="1.10.150.130">
    <property type="match status" value="1"/>
</dbReference>
<keyword evidence="2" id="KW-0238">DNA-binding</keyword>
<dbReference type="PANTHER" id="PTHR30349">
    <property type="entry name" value="PHAGE INTEGRASE-RELATED"/>
    <property type="match status" value="1"/>
</dbReference>
<dbReference type="AlphaFoldDB" id="A0A173REA3"/>
<gene>
    <name evidence="5" type="ORF">ERS852420_00491</name>
</gene>
<dbReference type="Proteomes" id="UP000095495">
    <property type="component" value="Unassembled WGS sequence"/>
</dbReference>
<dbReference type="InterPro" id="IPR011010">
    <property type="entry name" value="DNA_brk_join_enz"/>
</dbReference>
<proteinExistence type="inferred from homology"/>
<dbReference type="PANTHER" id="PTHR30349:SF41">
    <property type="entry name" value="INTEGRASE_RECOMBINASE PROTEIN MJ0367-RELATED"/>
    <property type="match status" value="1"/>
</dbReference>
<evidence type="ECO:0000313" key="6">
    <source>
        <dbReference type="Proteomes" id="UP000095495"/>
    </source>
</evidence>
<dbReference type="Gene3D" id="1.10.443.10">
    <property type="entry name" value="Intergrase catalytic core"/>
    <property type="match status" value="1"/>
</dbReference>
<dbReference type="InterPro" id="IPR050090">
    <property type="entry name" value="Tyrosine_recombinase_XerCD"/>
</dbReference>
<comment type="similarity">
    <text evidence="1">Belongs to the 'phage' integrase family.</text>
</comment>
<accession>A0A173REA3</accession>
<dbReference type="PROSITE" id="PS51898">
    <property type="entry name" value="TYR_RECOMBINASE"/>
    <property type="match status" value="1"/>
</dbReference>
<protein>
    <submittedName>
        <fullName evidence="5">Site-specific tyrosine recombinase XerD</fullName>
    </submittedName>
</protein>
<evidence type="ECO:0000256" key="3">
    <source>
        <dbReference type="ARBA" id="ARBA00023172"/>
    </source>
</evidence>
<keyword evidence="3" id="KW-0233">DNA recombination</keyword>
<name>A0A173REA3_9FIRM</name>
<dbReference type="SUPFAM" id="SSF56349">
    <property type="entry name" value="DNA breaking-rejoining enzymes"/>
    <property type="match status" value="1"/>
</dbReference>
<dbReference type="InterPro" id="IPR002104">
    <property type="entry name" value="Integrase_catalytic"/>
</dbReference>
<dbReference type="GO" id="GO:0006310">
    <property type="term" value="P:DNA recombination"/>
    <property type="evidence" value="ECO:0007669"/>
    <property type="project" value="UniProtKB-KW"/>
</dbReference>
<dbReference type="InterPro" id="IPR010998">
    <property type="entry name" value="Integrase_recombinase_N"/>
</dbReference>